<gene>
    <name evidence="2" type="ORF">F5890DRAFT_1559130</name>
</gene>
<dbReference type="InterPro" id="IPR001810">
    <property type="entry name" value="F-box_dom"/>
</dbReference>
<feature type="domain" description="F-box" evidence="1">
    <location>
        <begin position="61"/>
        <end position="114"/>
    </location>
</feature>
<comment type="caution">
    <text evidence="2">The sequence shown here is derived from an EMBL/GenBank/DDBJ whole genome shotgun (WGS) entry which is preliminary data.</text>
</comment>
<organism evidence="2 3">
    <name type="scientific">Lentinula detonsa</name>
    <dbReference type="NCBI Taxonomy" id="2804962"/>
    <lineage>
        <taxon>Eukaryota</taxon>
        <taxon>Fungi</taxon>
        <taxon>Dikarya</taxon>
        <taxon>Basidiomycota</taxon>
        <taxon>Agaricomycotina</taxon>
        <taxon>Agaricomycetes</taxon>
        <taxon>Agaricomycetidae</taxon>
        <taxon>Agaricales</taxon>
        <taxon>Marasmiineae</taxon>
        <taxon>Omphalotaceae</taxon>
        <taxon>Lentinula</taxon>
    </lineage>
</organism>
<dbReference type="InterPro" id="IPR036047">
    <property type="entry name" value="F-box-like_dom_sf"/>
</dbReference>
<dbReference type="Pfam" id="PF12937">
    <property type="entry name" value="F-box-like"/>
    <property type="match status" value="1"/>
</dbReference>
<dbReference type="SUPFAM" id="SSF52047">
    <property type="entry name" value="RNI-like"/>
    <property type="match status" value="1"/>
</dbReference>
<evidence type="ECO:0000313" key="2">
    <source>
        <dbReference type="EMBL" id="KAJ3979137.1"/>
    </source>
</evidence>
<dbReference type="PROSITE" id="PS50181">
    <property type="entry name" value="FBOX"/>
    <property type="match status" value="1"/>
</dbReference>
<reference evidence="2" key="1">
    <citation type="submission" date="2022-08" db="EMBL/GenBank/DDBJ databases">
        <authorList>
            <consortium name="DOE Joint Genome Institute"/>
            <person name="Min B."/>
            <person name="Riley R."/>
            <person name="Sierra-Patev S."/>
            <person name="Naranjo-Ortiz M."/>
            <person name="Looney B."/>
            <person name="Konkel Z."/>
            <person name="Slot J.C."/>
            <person name="Sakamoto Y."/>
            <person name="Steenwyk J.L."/>
            <person name="Rokas A."/>
            <person name="Carro J."/>
            <person name="Camarero S."/>
            <person name="Ferreira P."/>
            <person name="Molpeceres G."/>
            <person name="Ruiz-Duenas F.J."/>
            <person name="Serrano A."/>
            <person name="Henrissat B."/>
            <person name="Drula E."/>
            <person name="Hughes K.W."/>
            <person name="Mata J.L."/>
            <person name="Ishikawa N.K."/>
            <person name="Vargas-Isla R."/>
            <person name="Ushijima S."/>
            <person name="Smith C.A."/>
            <person name="Ahrendt S."/>
            <person name="Andreopoulos W."/>
            <person name="He G."/>
            <person name="Labutti K."/>
            <person name="Lipzen A."/>
            <person name="Ng V."/>
            <person name="Sandor L."/>
            <person name="Barry K."/>
            <person name="Martinez A.T."/>
            <person name="Xiao Y."/>
            <person name="Gibbons J.G."/>
            <person name="Terashima K."/>
            <person name="Hibbett D.S."/>
            <person name="Grigoriev I.V."/>
        </authorList>
    </citation>
    <scope>NUCLEOTIDE SEQUENCE</scope>
    <source>
        <strain evidence="2">TFB7829</strain>
    </source>
</reference>
<accession>A0AA38UPJ4</accession>
<dbReference type="EMBL" id="MU802468">
    <property type="protein sequence ID" value="KAJ3979137.1"/>
    <property type="molecule type" value="Genomic_DNA"/>
</dbReference>
<evidence type="ECO:0000259" key="1">
    <source>
        <dbReference type="PROSITE" id="PS50181"/>
    </source>
</evidence>
<dbReference type="Gene3D" id="3.80.10.10">
    <property type="entry name" value="Ribonuclease Inhibitor"/>
    <property type="match status" value="1"/>
</dbReference>
<dbReference type="SUPFAM" id="SSF81383">
    <property type="entry name" value="F-box domain"/>
    <property type="match status" value="1"/>
</dbReference>
<dbReference type="Proteomes" id="UP001163850">
    <property type="component" value="Unassembled WGS sequence"/>
</dbReference>
<proteinExistence type="predicted"/>
<dbReference type="InterPro" id="IPR032675">
    <property type="entry name" value="LRR_dom_sf"/>
</dbReference>
<sequence>MMPVDISNQLDHLAKILRDPMIMESMPRLQLSRTSEREKIRKAIDSGIDILADLKSYRNAIASISFLPDELLTDIFYKVMISEGAWYTRWCRLILVCRRWHRVAMNNGKLWSWISDDDSFEYNGERVEVWQTRSRGYPLSFKFSIDQYSSNLLAQNAHRVRLLELVGHTNDFADFFSRIPNFPMLENLRFSLRSSDEHPVTLVNVPSSLVEGRAPRLRRICLENVVFKSPEELQLLANVTHLELTKSLDHRDLETALPSLKDIHDTIQQSPALQTLIIRHYVSIDIRDIQSFPTISLPDLGLLNLNMDIQIMTAILQFLTFPHTTHTSYIAHPRFDGPLYIRDIKSLIVHVRRHLQHRDAPIIRSAKVESGLYLAFSFFQKDKYPDPMFSDEEPTTFILVYTTTQHENRRIITKIINALPLEKLTTLDATSITHDNHQLKTNYFEQMFSWETWRTLIRLLPVGLTIRIGVNDALLALLRGAIDAMERAPDTVPSGRRLKRLNRRQGIGSLPFSNLVLTASHNLSVYRNGIADTEIQERLYNALLTYLSTYRDLDTKLKPKGKLLETLVFRDLQLSHCYNFAARLHEVTDKLLFGDSVWNPMKIREQERHWRKRMRRARKILGLPDSSSDHSSDDD</sequence>
<evidence type="ECO:0000313" key="3">
    <source>
        <dbReference type="Proteomes" id="UP001163850"/>
    </source>
</evidence>
<protein>
    <recommendedName>
        <fullName evidence="1">F-box domain-containing protein</fullName>
    </recommendedName>
</protein>
<dbReference type="AlphaFoldDB" id="A0AA38UPJ4"/>
<name>A0AA38UPJ4_9AGAR</name>